<dbReference type="EMBL" id="DF236957">
    <property type="protein sequence ID" value="GAQ78132.1"/>
    <property type="molecule type" value="Genomic_DNA"/>
</dbReference>
<dbReference type="CDD" id="cd18577">
    <property type="entry name" value="ABC_6TM_Pgp_ABCB1_D1_like"/>
    <property type="match status" value="1"/>
</dbReference>
<dbReference type="FunFam" id="1.20.1560.10:FF:000009">
    <property type="entry name" value="ABC transporter B family member 1"/>
    <property type="match status" value="1"/>
</dbReference>
<evidence type="ECO:0000256" key="7">
    <source>
        <dbReference type="ARBA" id="ARBA00022840"/>
    </source>
</evidence>
<dbReference type="Proteomes" id="UP000054558">
    <property type="component" value="Unassembled WGS sequence"/>
</dbReference>
<feature type="region of interest" description="Disordered" evidence="11">
    <location>
        <begin position="668"/>
        <end position="703"/>
    </location>
</feature>
<organism evidence="15 16">
    <name type="scientific">Klebsormidium nitens</name>
    <name type="common">Green alga</name>
    <name type="synonym">Ulothrix nitens</name>
    <dbReference type="NCBI Taxonomy" id="105231"/>
    <lineage>
        <taxon>Eukaryota</taxon>
        <taxon>Viridiplantae</taxon>
        <taxon>Streptophyta</taxon>
        <taxon>Klebsormidiophyceae</taxon>
        <taxon>Klebsormidiales</taxon>
        <taxon>Klebsormidiaceae</taxon>
        <taxon>Klebsormidium</taxon>
    </lineage>
</organism>
<dbReference type="OMA" id="IGMAAPY"/>
<dbReference type="PANTHER" id="PTHR43394:SF16">
    <property type="entry name" value="ABC TRANSPORTER B FAMILY MEMBER 4-LIKE ISOFORM X1"/>
    <property type="match status" value="1"/>
</dbReference>
<dbReference type="PANTHER" id="PTHR43394">
    <property type="entry name" value="ATP-DEPENDENT PERMEASE MDL1, MITOCHONDRIAL"/>
    <property type="match status" value="1"/>
</dbReference>
<evidence type="ECO:0000256" key="5">
    <source>
        <dbReference type="ARBA" id="ARBA00022737"/>
    </source>
</evidence>
<keyword evidence="6" id="KW-0547">Nucleotide-binding</keyword>
<name>A0A1Y1HKI3_KLENI</name>
<dbReference type="GO" id="GO:0010329">
    <property type="term" value="F:auxin efflux transmembrane transporter activity"/>
    <property type="evidence" value="ECO:0007669"/>
    <property type="project" value="UniProtKB-ARBA"/>
</dbReference>
<feature type="domain" description="ABC transmembrane type-1" evidence="14">
    <location>
        <begin position="100"/>
        <end position="388"/>
    </location>
</feature>
<feature type="transmembrane region" description="Helical" evidence="12">
    <location>
        <begin position="87"/>
        <end position="112"/>
    </location>
</feature>
<dbReference type="Gene3D" id="1.20.1560.10">
    <property type="entry name" value="ABC transporter type 1, transmembrane domain"/>
    <property type="match status" value="2"/>
</dbReference>
<gene>
    <name evidence="15" type="ORF">KFL_000080360</name>
</gene>
<proteinExistence type="inferred from homology"/>
<dbReference type="GO" id="GO:0140359">
    <property type="term" value="F:ABC-type transporter activity"/>
    <property type="evidence" value="ECO:0007669"/>
    <property type="project" value="InterPro"/>
</dbReference>
<dbReference type="FunFam" id="1.20.1560.10:FF:000102">
    <property type="entry name" value="ABC multidrug transporter Mdr1"/>
    <property type="match status" value="1"/>
</dbReference>
<dbReference type="Pfam" id="PF00664">
    <property type="entry name" value="ABC_membrane"/>
    <property type="match status" value="2"/>
</dbReference>
<feature type="transmembrane region" description="Helical" evidence="12">
    <location>
        <begin position="937"/>
        <end position="957"/>
    </location>
</feature>
<dbReference type="GO" id="GO:0005886">
    <property type="term" value="C:plasma membrane"/>
    <property type="evidence" value="ECO:0000318"/>
    <property type="project" value="GO_Central"/>
</dbReference>
<dbReference type="InterPro" id="IPR017871">
    <property type="entry name" value="ABC_transporter-like_CS"/>
</dbReference>
<comment type="subcellular location">
    <subcellularLocation>
        <location evidence="1">Cell membrane</location>
        <topology evidence="1">Multi-pass membrane protein</topology>
    </subcellularLocation>
</comment>
<dbReference type="GO" id="GO:0042626">
    <property type="term" value="F:ATPase-coupled transmembrane transporter activity"/>
    <property type="evidence" value="ECO:0000318"/>
    <property type="project" value="GO_Central"/>
</dbReference>
<dbReference type="FunFam" id="3.40.50.300:FF:000066">
    <property type="entry name" value="ABC transporter B family member 1"/>
    <property type="match status" value="2"/>
</dbReference>
<dbReference type="PROSITE" id="PS00211">
    <property type="entry name" value="ABC_TRANSPORTER_1"/>
    <property type="match status" value="2"/>
</dbReference>
<dbReference type="GO" id="GO:0005524">
    <property type="term" value="F:ATP binding"/>
    <property type="evidence" value="ECO:0007669"/>
    <property type="project" value="UniProtKB-KW"/>
</dbReference>
<evidence type="ECO:0000256" key="8">
    <source>
        <dbReference type="ARBA" id="ARBA00022989"/>
    </source>
</evidence>
<feature type="domain" description="ABC transmembrane type-1" evidence="14">
    <location>
        <begin position="791"/>
        <end position="1078"/>
    </location>
</feature>
<evidence type="ECO:0000256" key="6">
    <source>
        <dbReference type="ARBA" id="ARBA00022741"/>
    </source>
</evidence>
<keyword evidence="9 12" id="KW-0472">Membrane</keyword>
<dbReference type="SMART" id="SM00382">
    <property type="entry name" value="AAA"/>
    <property type="match status" value="2"/>
</dbReference>
<reference evidence="15 16" key="1">
    <citation type="journal article" date="2014" name="Nat. Commun.">
        <title>Klebsormidium flaccidum genome reveals primary factors for plant terrestrial adaptation.</title>
        <authorList>
            <person name="Hori K."/>
            <person name="Maruyama F."/>
            <person name="Fujisawa T."/>
            <person name="Togashi T."/>
            <person name="Yamamoto N."/>
            <person name="Seo M."/>
            <person name="Sato S."/>
            <person name="Yamada T."/>
            <person name="Mori H."/>
            <person name="Tajima N."/>
            <person name="Moriyama T."/>
            <person name="Ikeuchi M."/>
            <person name="Watanabe M."/>
            <person name="Wada H."/>
            <person name="Kobayashi K."/>
            <person name="Saito M."/>
            <person name="Masuda T."/>
            <person name="Sasaki-Sekimoto Y."/>
            <person name="Mashiguchi K."/>
            <person name="Awai K."/>
            <person name="Shimojima M."/>
            <person name="Masuda S."/>
            <person name="Iwai M."/>
            <person name="Nobusawa T."/>
            <person name="Narise T."/>
            <person name="Kondo S."/>
            <person name="Saito H."/>
            <person name="Sato R."/>
            <person name="Murakawa M."/>
            <person name="Ihara Y."/>
            <person name="Oshima-Yamada Y."/>
            <person name="Ohtaka K."/>
            <person name="Satoh M."/>
            <person name="Sonobe K."/>
            <person name="Ishii M."/>
            <person name="Ohtani R."/>
            <person name="Kanamori-Sato M."/>
            <person name="Honoki R."/>
            <person name="Miyazaki D."/>
            <person name="Mochizuki H."/>
            <person name="Umetsu J."/>
            <person name="Higashi K."/>
            <person name="Shibata D."/>
            <person name="Kamiya Y."/>
            <person name="Sato N."/>
            <person name="Nakamura Y."/>
            <person name="Tabata S."/>
            <person name="Ida S."/>
            <person name="Kurokawa K."/>
            <person name="Ohta H."/>
        </authorList>
    </citation>
    <scope>NUCLEOTIDE SEQUENCE [LARGE SCALE GENOMIC DNA]</scope>
    <source>
        <strain evidence="15 16">NIES-2285</strain>
    </source>
</reference>
<keyword evidence="16" id="KW-1185">Reference proteome</keyword>
<dbReference type="PROSITE" id="PS50929">
    <property type="entry name" value="ABC_TM1F"/>
    <property type="match status" value="2"/>
</dbReference>
<feature type="domain" description="ABC transporter" evidence="13">
    <location>
        <begin position="423"/>
        <end position="659"/>
    </location>
</feature>
<evidence type="ECO:0000256" key="1">
    <source>
        <dbReference type="ARBA" id="ARBA00004651"/>
    </source>
</evidence>
<feature type="transmembrane region" description="Helical" evidence="12">
    <location>
        <begin position="367"/>
        <end position="394"/>
    </location>
</feature>
<keyword evidence="10" id="KW-0325">Glycoprotein</keyword>
<feature type="transmembrane region" description="Helical" evidence="12">
    <location>
        <begin position="327"/>
        <end position="347"/>
    </location>
</feature>
<dbReference type="STRING" id="105231.A0A1Y1HKI3"/>
<dbReference type="InterPro" id="IPR003439">
    <property type="entry name" value="ABC_transporter-like_ATP-bd"/>
</dbReference>
<keyword evidence="4 12" id="KW-0812">Transmembrane</keyword>
<dbReference type="CDD" id="cd03249">
    <property type="entry name" value="ABC_MTABC3_MDL1_MDL2"/>
    <property type="match status" value="2"/>
</dbReference>
<evidence type="ECO:0000256" key="4">
    <source>
        <dbReference type="ARBA" id="ARBA00022692"/>
    </source>
</evidence>
<feature type="region of interest" description="Disordered" evidence="11">
    <location>
        <begin position="47"/>
        <end position="78"/>
    </location>
</feature>
<feature type="region of interest" description="Disordered" evidence="11">
    <location>
        <begin position="1"/>
        <end position="21"/>
    </location>
</feature>
<dbReference type="SUPFAM" id="SSF90123">
    <property type="entry name" value="ABC transporter transmembrane region"/>
    <property type="match status" value="2"/>
</dbReference>
<evidence type="ECO:0000256" key="12">
    <source>
        <dbReference type="SAM" id="Phobius"/>
    </source>
</evidence>
<dbReference type="GO" id="GO:0016887">
    <property type="term" value="F:ATP hydrolysis activity"/>
    <property type="evidence" value="ECO:0007669"/>
    <property type="project" value="InterPro"/>
</dbReference>
<dbReference type="InterPro" id="IPR036640">
    <property type="entry name" value="ABC1_TM_sf"/>
</dbReference>
<dbReference type="SUPFAM" id="SSF52540">
    <property type="entry name" value="P-loop containing nucleoside triphosphate hydrolases"/>
    <property type="match status" value="2"/>
</dbReference>
<dbReference type="GO" id="GO:0010328">
    <property type="term" value="F:auxin influx transmembrane transporter activity"/>
    <property type="evidence" value="ECO:0007669"/>
    <property type="project" value="UniProtKB-ARBA"/>
</dbReference>
<evidence type="ECO:0000256" key="9">
    <source>
        <dbReference type="ARBA" id="ARBA00023136"/>
    </source>
</evidence>
<feature type="transmembrane region" description="Helical" evidence="12">
    <location>
        <begin position="245"/>
        <end position="265"/>
    </location>
</feature>
<feature type="transmembrane region" description="Helical" evidence="12">
    <location>
        <begin position="832"/>
        <end position="855"/>
    </location>
</feature>
<dbReference type="Gene3D" id="3.40.50.300">
    <property type="entry name" value="P-loop containing nucleotide triphosphate hydrolases"/>
    <property type="match status" value="2"/>
</dbReference>
<accession>A0A1Y1HKI3</accession>
<evidence type="ECO:0000256" key="2">
    <source>
        <dbReference type="ARBA" id="ARBA00007577"/>
    </source>
</evidence>
<dbReference type="InterPro" id="IPR011527">
    <property type="entry name" value="ABC1_TM_dom"/>
</dbReference>
<protein>
    <submittedName>
        <fullName evidence="15">ATP binding cassette subfamily B</fullName>
    </submittedName>
</protein>
<keyword evidence="7" id="KW-0067">ATP-binding</keyword>
<dbReference type="OrthoDB" id="6500128at2759"/>
<feature type="transmembrane region" description="Helical" evidence="12">
    <location>
        <begin position="787"/>
        <end position="812"/>
    </location>
</feature>
<evidence type="ECO:0000313" key="15">
    <source>
        <dbReference type="EMBL" id="GAQ78132.1"/>
    </source>
</evidence>
<dbReference type="InterPro" id="IPR039421">
    <property type="entry name" value="Type_1_exporter"/>
</dbReference>
<feature type="domain" description="ABC transporter" evidence="13">
    <location>
        <begin position="1113"/>
        <end position="1349"/>
    </location>
</feature>
<evidence type="ECO:0000313" key="16">
    <source>
        <dbReference type="Proteomes" id="UP000054558"/>
    </source>
</evidence>
<keyword evidence="8 12" id="KW-1133">Transmembrane helix</keyword>
<evidence type="ECO:0000256" key="3">
    <source>
        <dbReference type="ARBA" id="ARBA00022448"/>
    </source>
</evidence>
<feature type="transmembrane region" description="Helical" evidence="12">
    <location>
        <begin position="148"/>
        <end position="169"/>
    </location>
</feature>
<sequence>MDGNVPVLEPPTRGTETLGPSAEAARGGLISSFLAPFKSVFGIGKKKGSPESLAPAGGPPGGQNGGGRTKRAKGQKKQEKRVSIWRLFRYADGLDIALMVVGSIAAIASGVARPLMTLLLGRLINAFGANLSDPNYLYNQVVKIALDFLYLALGAGVAGYLGMALWTLAGERQATRIRKRYLKAILRQDIGFFDVETSTGEVVGRMTGDTLLIQDAMSEKVEAFIRLMAQAVAGFVIAFTRGWLLALVLMSCLPLLVLSGGLMMMRMAKLATEGQQAYAEAGSLVEQVVGAIRTVASFVGERKAVQQYDARIEQAYKTGVKSRASSGLGLGTMIGVLYATYSLALWYGSRLIASHGYNGGEVLNVLMAVLIGGMSLGQTSPSLAAFGAGQAAAWKMFSVIERRPSIDHEDETGMTLPAVKGDIRLADVHFTYPARPDVPIFQGFDLFIPSGRTVALVGESGSGKSTIISLVERFYDPQEGAVMLDGIDIRKFQVKWLRQQIGLVSQEPALFTASILENVSYGKESATKEEVVAACKAANAHKFITKLPEGYNTQVGERGISLSGGQKQRIAIARAILKNPRILLLDEATSALDTESERKVQAALDQVMVGRTTVVVAHRLSTVINADKIAVVQRGHIVEEGPHAQLMANENGAYAALVKLQAMAATRKPAKPPTLLRAASSGRGRDRALISRNSNGGSSHHDSHSFILRSLTVSLSGGSDLGMTSRRVGFADDIEETTSEPPERRKRGRGVWGFWRKRGRGDEEAGTRDEAPSIPLGRLARLARPEWLIALAGVIVTGCNGAIMPIFALLLSRIINVFYNPDLSAMKKKADFWAGMFLMLAILSFVLLNLQYALFGVMGERLIRRVRHLTFKAVLRQDVAWFDDEKNSTGAVGSRLENDASGVKGIVGDQLALLTQNGITLIIGFVIAFLANWKLTLVVLSVMPLLILSGYCQIYILKGSSQKAKVMYEGASQVANDATGNIRTVAAFGAEQHVMDLYDARTAGPQKEGVKRSQINGAALGFNQFVSYAVYSLAFWYGGTLVRDGSTTFQNVFQVFFAIALSAQGVAQGTAMAPDIGKAKAAVQSIFAVLDRKPAVDADDVSGKKVERLEGSIAFRDVDFAYPSRPHVQVFNKMTFDVSPGQTVALVGESGSGKSTVISLVERFYDPQGGTVMIDGLDVRKYQLKSLRQNMGLVSQEPNLFALSIRDNITYGKDRATDEEIEAAARAANAWGFISALPQGLDTQVGERGVQLSGGQKQRVAIARAMLKDPRILLLDEATSALDAESERLVQEALNRIMKGRTTIVIAHRLTTIRNAHKIMVVKGGRIVEQGTHAELEEKEGGAYRNLVLLSDASTS</sequence>
<evidence type="ECO:0000256" key="10">
    <source>
        <dbReference type="ARBA" id="ARBA00023180"/>
    </source>
</evidence>
<dbReference type="InterPro" id="IPR027417">
    <property type="entry name" value="P-loop_NTPase"/>
</dbReference>
<dbReference type="CDD" id="cd18578">
    <property type="entry name" value="ABC_6TM_Pgp_ABCB1_D2_like"/>
    <property type="match status" value="1"/>
</dbReference>
<evidence type="ECO:0000256" key="11">
    <source>
        <dbReference type="SAM" id="MobiDB-lite"/>
    </source>
</evidence>
<dbReference type="PROSITE" id="PS50893">
    <property type="entry name" value="ABC_TRANSPORTER_2"/>
    <property type="match status" value="2"/>
</dbReference>
<keyword evidence="3" id="KW-0813">Transport</keyword>
<evidence type="ECO:0000259" key="14">
    <source>
        <dbReference type="PROSITE" id="PS50929"/>
    </source>
</evidence>
<dbReference type="Pfam" id="PF00005">
    <property type="entry name" value="ABC_tran"/>
    <property type="match status" value="2"/>
</dbReference>
<feature type="transmembrane region" description="Helical" evidence="12">
    <location>
        <begin position="911"/>
        <end position="931"/>
    </location>
</feature>
<evidence type="ECO:0000259" key="13">
    <source>
        <dbReference type="PROSITE" id="PS50893"/>
    </source>
</evidence>
<comment type="similarity">
    <text evidence="2">Belongs to the ABC transporter superfamily. ABCB family. Multidrug resistance exporter (TC 3.A.1.201) subfamily.</text>
</comment>
<keyword evidence="5" id="KW-0677">Repeat</keyword>
<dbReference type="InterPro" id="IPR003593">
    <property type="entry name" value="AAA+_ATPase"/>
</dbReference>